<dbReference type="AlphaFoldDB" id="A0AAV4UIG2"/>
<comment type="caution">
    <text evidence="1">The sequence shown here is derived from an EMBL/GenBank/DDBJ whole genome shotgun (WGS) entry which is preliminary data.</text>
</comment>
<dbReference type="Proteomes" id="UP001054837">
    <property type="component" value="Unassembled WGS sequence"/>
</dbReference>
<evidence type="ECO:0000313" key="1">
    <source>
        <dbReference type="EMBL" id="GIY57315.1"/>
    </source>
</evidence>
<gene>
    <name evidence="1" type="ORF">CDAR_514501</name>
</gene>
<accession>A0AAV4UIG2</accession>
<dbReference type="Gene3D" id="1.10.20.10">
    <property type="entry name" value="Histone, subunit A"/>
    <property type="match status" value="1"/>
</dbReference>
<proteinExistence type="predicted"/>
<dbReference type="EMBL" id="BPLQ01011321">
    <property type="protein sequence ID" value="GIY57315.1"/>
    <property type="molecule type" value="Genomic_DNA"/>
</dbReference>
<dbReference type="SUPFAM" id="SSF47113">
    <property type="entry name" value="Histone-fold"/>
    <property type="match status" value="1"/>
</dbReference>
<keyword evidence="2" id="KW-1185">Reference proteome</keyword>
<dbReference type="GO" id="GO:0046982">
    <property type="term" value="F:protein heterodimerization activity"/>
    <property type="evidence" value="ECO:0007669"/>
    <property type="project" value="InterPro"/>
</dbReference>
<reference evidence="1 2" key="1">
    <citation type="submission" date="2021-06" db="EMBL/GenBank/DDBJ databases">
        <title>Caerostris darwini draft genome.</title>
        <authorList>
            <person name="Kono N."/>
            <person name="Arakawa K."/>
        </authorList>
    </citation>
    <scope>NUCLEOTIDE SEQUENCE [LARGE SCALE GENOMIC DNA]</scope>
</reference>
<evidence type="ECO:0000313" key="2">
    <source>
        <dbReference type="Proteomes" id="UP001054837"/>
    </source>
</evidence>
<name>A0AAV4UIG2_9ARAC</name>
<protein>
    <submittedName>
        <fullName evidence="1">Uncharacterized protein</fullName>
    </submittedName>
</protein>
<sequence>MDLLIPTTTFARLGRGVLAEVAPEKKYHFAGAALKVLQRAMEDVAITSLAVTYDFAKHRNGVELKREDFVVFRKIYKGSYPYFDFQT</sequence>
<organism evidence="1 2">
    <name type="scientific">Caerostris darwini</name>
    <dbReference type="NCBI Taxonomy" id="1538125"/>
    <lineage>
        <taxon>Eukaryota</taxon>
        <taxon>Metazoa</taxon>
        <taxon>Ecdysozoa</taxon>
        <taxon>Arthropoda</taxon>
        <taxon>Chelicerata</taxon>
        <taxon>Arachnida</taxon>
        <taxon>Araneae</taxon>
        <taxon>Araneomorphae</taxon>
        <taxon>Entelegynae</taxon>
        <taxon>Araneoidea</taxon>
        <taxon>Araneidae</taxon>
        <taxon>Caerostris</taxon>
    </lineage>
</organism>
<dbReference type="InterPro" id="IPR009072">
    <property type="entry name" value="Histone-fold"/>
</dbReference>